<evidence type="ECO:0000313" key="3">
    <source>
        <dbReference type="Proteomes" id="UP001344632"/>
    </source>
</evidence>
<feature type="transmembrane region" description="Helical" evidence="1">
    <location>
        <begin position="17"/>
        <end position="40"/>
    </location>
</feature>
<proteinExistence type="predicted"/>
<protein>
    <recommendedName>
        <fullName evidence="4">Two-component sensor histidine kinase</fullName>
    </recommendedName>
</protein>
<accession>A0ABU6GR98</accession>
<reference evidence="2 3" key="1">
    <citation type="submission" date="2023-03" db="EMBL/GenBank/DDBJ databases">
        <title>Bacillus Genome Sequencing.</title>
        <authorList>
            <person name="Dunlap C."/>
        </authorList>
    </citation>
    <scope>NUCLEOTIDE SEQUENCE [LARGE SCALE GENOMIC DNA]</scope>
    <source>
        <strain evidence="2 3">BD-525</strain>
    </source>
</reference>
<evidence type="ECO:0008006" key="4">
    <source>
        <dbReference type="Google" id="ProtNLM"/>
    </source>
</evidence>
<evidence type="ECO:0000313" key="2">
    <source>
        <dbReference type="EMBL" id="MEC0240667.1"/>
    </source>
</evidence>
<keyword evidence="1" id="KW-0812">Transmembrane</keyword>
<gene>
    <name evidence="2" type="ORF">P4H66_12495</name>
</gene>
<dbReference type="RefSeq" id="WP_326088424.1">
    <property type="nucleotide sequence ID" value="NZ_JARLKZ010000007.1"/>
</dbReference>
<keyword evidence="1" id="KW-0472">Membrane</keyword>
<keyword evidence="3" id="KW-1185">Reference proteome</keyword>
<evidence type="ECO:0000256" key="1">
    <source>
        <dbReference type="SAM" id="Phobius"/>
    </source>
</evidence>
<sequence length="163" mass="18884">MKQGGILSCTTSCAAKIILALSIAVSFIAILYAILSAYNYRNIISLDEQMKDHFYATYIKNLSEFKDEVDKGIKSGAFDEENIVELNRNRTRTRINDYFYAYQSSVFPLKEDKSVGFQKVRDIYLRFNNENPRIITSQTLPELKNSYKKMFGIIEEAINQKKY</sequence>
<keyword evidence="1" id="KW-1133">Transmembrane helix</keyword>
<dbReference type="EMBL" id="JARLKZ010000007">
    <property type="protein sequence ID" value="MEC0240667.1"/>
    <property type="molecule type" value="Genomic_DNA"/>
</dbReference>
<dbReference type="Proteomes" id="UP001344632">
    <property type="component" value="Unassembled WGS sequence"/>
</dbReference>
<name>A0ABU6GR98_9BACL</name>
<organism evidence="2 3">
    <name type="scientific">Paenibacillus dokdonensis</name>
    <dbReference type="NCBI Taxonomy" id="2567944"/>
    <lineage>
        <taxon>Bacteria</taxon>
        <taxon>Bacillati</taxon>
        <taxon>Bacillota</taxon>
        <taxon>Bacilli</taxon>
        <taxon>Bacillales</taxon>
        <taxon>Paenibacillaceae</taxon>
        <taxon>Paenibacillus</taxon>
    </lineage>
</organism>
<comment type="caution">
    <text evidence="2">The sequence shown here is derived from an EMBL/GenBank/DDBJ whole genome shotgun (WGS) entry which is preliminary data.</text>
</comment>